<protein>
    <submittedName>
        <fullName evidence="5">Helix-turn-helix domain-containing protein</fullName>
    </submittedName>
</protein>
<keyword evidence="2" id="KW-0238">DNA-binding</keyword>
<dbReference type="InterPro" id="IPR009057">
    <property type="entry name" value="Homeodomain-like_sf"/>
</dbReference>
<dbReference type="PANTHER" id="PTHR46796">
    <property type="entry name" value="HTH-TYPE TRANSCRIPTIONAL ACTIVATOR RHAS-RELATED"/>
    <property type="match status" value="1"/>
</dbReference>
<geneLocation type="plasmid" evidence="5 6">
    <name>unnamed2</name>
</geneLocation>
<evidence type="ECO:0000259" key="4">
    <source>
        <dbReference type="PROSITE" id="PS01124"/>
    </source>
</evidence>
<dbReference type="InterPro" id="IPR018060">
    <property type="entry name" value="HTH_AraC"/>
</dbReference>
<dbReference type="InterPro" id="IPR046532">
    <property type="entry name" value="DUF6597"/>
</dbReference>
<evidence type="ECO:0000313" key="5">
    <source>
        <dbReference type="EMBL" id="WBO86834.1"/>
    </source>
</evidence>
<dbReference type="PROSITE" id="PS01124">
    <property type="entry name" value="HTH_ARAC_FAMILY_2"/>
    <property type="match status" value="1"/>
</dbReference>
<name>A0ABY7PVG3_9BACT</name>
<dbReference type="InterPro" id="IPR050204">
    <property type="entry name" value="AraC_XylS_family_regulators"/>
</dbReference>
<dbReference type="Proteomes" id="UP001211872">
    <property type="component" value="Plasmid unnamed2"/>
</dbReference>
<keyword evidence="1" id="KW-0805">Transcription regulation</keyword>
<reference evidence="5 6" key="1">
    <citation type="journal article" date="2011" name="Int. J. Syst. Evol. Microbiol.">
        <title>Hymenobacter yonginensis sp. nov., isolated from a mesotrophic artificial lake.</title>
        <authorList>
            <person name="Joung Y."/>
            <person name="Cho S.H."/>
            <person name="Kim H."/>
            <person name="Kim S.B."/>
            <person name="Joh K."/>
        </authorList>
    </citation>
    <scope>NUCLEOTIDE SEQUENCE [LARGE SCALE GENOMIC DNA]</scope>
    <source>
        <strain evidence="5 6">KCTC 22745</strain>
    </source>
</reference>
<keyword evidence="5" id="KW-0614">Plasmid</keyword>
<organism evidence="5 6">
    <name type="scientific">Hymenobacter yonginensis</name>
    <dbReference type="NCBI Taxonomy" id="748197"/>
    <lineage>
        <taxon>Bacteria</taxon>
        <taxon>Pseudomonadati</taxon>
        <taxon>Bacteroidota</taxon>
        <taxon>Cytophagia</taxon>
        <taxon>Cytophagales</taxon>
        <taxon>Hymenobacteraceae</taxon>
        <taxon>Hymenobacter</taxon>
    </lineage>
</organism>
<evidence type="ECO:0000256" key="3">
    <source>
        <dbReference type="ARBA" id="ARBA00023163"/>
    </source>
</evidence>
<dbReference type="RefSeq" id="WP_270129532.1">
    <property type="nucleotide sequence ID" value="NZ_CP115397.1"/>
</dbReference>
<dbReference type="InterPro" id="IPR018062">
    <property type="entry name" value="HTH_AraC-typ_CS"/>
</dbReference>
<keyword evidence="6" id="KW-1185">Reference proteome</keyword>
<feature type="domain" description="HTH araC/xylS-type" evidence="4">
    <location>
        <begin position="162"/>
        <end position="265"/>
    </location>
</feature>
<dbReference type="EMBL" id="CP115397">
    <property type="protein sequence ID" value="WBO86834.1"/>
    <property type="molecule type" value="Genomic_DNA"/>
</dbReference>
<accession>A0ABY7PVG3</accession>
<proteinExistence type="predicted"/>
<evidence type="ECO:0000256" key="2">
    <source>
        <dbReference type="ARBA" id="ARBA00023125"/>
    </source>
</evidence>
<evidence type="ECO:0000313" key="6">
    <source>
        <dbReference type="Proteomes" id="UP001211872"/>
    </source>
</evidence>
<dbReference type="SMART" id="SM00342">
    <property type="entry name" value="HTH_ARAC"/>
    <property type="match status" value="1"/>
</dbReference>
<dbReference type="Pfam" id="PF20240">
    <property type="entry name" value="DUF6597"/>
    <property type="match status" value="1"/>
</dbReference>
<dbReference type="Pfam" id="PF12833">
    <property type="entry name" value="HTH_18"/>
    <property type="match status" value="1"/>
</dbReference>
<dbReference type="SUPFAM" id="SSF46689">
    <property type="entry name" value="Homeodomain-like"/>
    <property type="match status" value="1"/>
</dbReference>
<evidence type="ECO:0000256" key="1">
    <source>
        <dbReference type="ARBA" id="ARBA00023015"/>
    </source>
</evidence>
<gene>
    <name evidence="5" type="ORF">O9Z63_20340</name>
</gene>
<sequence>MPFAYREQYTGPSLSTWVRKFWVLDNARNDQPVHNKNVLPNSCFNLAYVTGQGLLIRNRRGELAMPTTTYFCAQARASVDVVIQPRTLVTMVQVHPWALASLTEQSLADSADGIIPLAEFLPELSPLLMPSYQLASGPAGEAAVVEHISSVLPTLVRPTEPAPLLQRACQRLQQVQGCLAIAELAQELQCSPRTLEKHFRQGLGLTPKEFTTVLRVRGVVDTLQAPGPPLPLAQVALAHGFYDQAHFIHAFRRMVQLSPGRFNVEAYLLPLTGTGY</sequence>
<dbReference type="Gene3D" id="1.10.10.60">
    <property type="entry name" value="Homeodomain-like"/>
    <property type="match status" value="1"/>
</dbReference>
<keyword evidence="3" id="KW-0804">Transcription</keyword>
<dbReference type="PROSITE" id="PS00041">
    <property type="entry name" value="HTH_ARAC_FAMILY_1"/>
    <property type="match status" value="1"/>
</dbReference>